<name>A0A062TQB6_9PROT</name>
<dbReference type="Pfam" id="PF13439">
    <property type="entry name" value="Glyco_transf_4"/>
    <property type="match status" value="1"/>
</dbReference>
<dbReference type="RefSeq" id="WP_034827509.1">
    <property type="nucleotide sequence ID" value="NZ_AWFA01000034.1"/>
</dbReference>
<dbReference type="SUPFAM" id="SSF53756">
    <property type="entry name" value="UDP-Glycosyltransferase/glycogen phosphorylase"/>
    <property type="match status" value="1"/>
</dbReference>
<dbReference type="STRING" id="1280941.HY2_02885"/>
<evidence type="ECO:0000313" key="2">
    <source>
        <dbReference type="EMBL" id="RAN33150.1"/>
    </source>
</evidence>
<dbReference type="Pfam" id="PF13692">
    <property type="entry name" value="Glyco_trans_1_4"/>
    <property type="match status" value="1"/>
</dbReference>
<dbReference type="OrthoDB" id="5443996at2"/>
<dbReference type="AlphaFoldDB" id="A0A062TQB6"/>
<reference evidence="2 3" key="1">
    <citation type="submission" date="2013-04" db="EMBL/GenBank/DDBJ databases">
        <title>Hyphomonas sp. T24B3 Genome Sequencing.</title>
        <authorList>
            <person name="Lai Q."/>
            <person name="Shao Z."/>
        </authorList>
    </citation>
    <scope>NUCLEOTIDE SEQUENCE [LARGE SCALE GENOMIC DNA]</scope>
    <source>
        <strain evidence="2 3">T24B3</strain>
    </source>
</reference>
<dbReference type="GO" id="GO:0016757">
    <property type="term" value="F:glycosyltransferase activity"/>
    <property type="evidence" value="ECO:0007669"/>
    <property type="project" value="TreeGrafter"/>
</dbReference>
<evidence type="ECO:0000313" key="3">
    <source>
        <dbReference type="Proteomes" id="UP000249123"/>
    </source>
</evidence>
<sequence>MDRTILISVANLSHGGLETRIAGELRYLRSRGYKIILATASQEAAVHELGLAYDHAVFEVPFDKALTPDRLREMVQLLSEIIQERGVTEVWAHPFPSILPAVLAAEKQGIPRRVFLHGPLSLAEQGYGALWTLVLRQFILPAAEEIVAVSEEVREVVEAAALAPLQRVSVVMNGVNTGVFQQKPTGLPPRKRVLVVSRLDRPRVKAIMPLLKAAAAHEGWGVDIAGDGTARARLERAARMYGLTPDRVTFLGARHDIAELHGDYDIVAANGRAFLEAASGNKLCVHLGPEALPFLVSKADFETLRTRNYSGRGVGERTDDVIALLERITDSEAETYRLRDVVVAGADERRILETWGVPDLSFVSSPISGLLTLLDEDVVPADVSISNHPGFLSRMRRLAWPTPGKLAFQDLYIDFLEVSRSNLNDRTWRAEQKLRQLQREA</sequence>
<feature type="domain" description="Glycosyltransferase subfamily 4-like N-terminal" evidence="1">
    <location>
        <begin position="15"/>
        <end position="177"/>
    </location>
</feature>
<dbReference type="EMBL" id="AWFB01000023">
    <property type="protein sequence ID" value="RAN33150.1"/>
    <property type="molecule type" value="Genomic_DNA"/>
</dbReference>
<dbReference type="PANTHER" id="PTHR45947:SF3">
    <property type="entry name" value="SULFOQUINOVOSYL TRANSFERASE SQD2"/>
    <property type="match status" value="1"/>
</dbReference>
<comment type="caution">
    <text evidence="2">The sequence shown here is derived from an EMBL/GenBank/DDBJ whole genome shotgun (WGS) entry which is preliminary data.</text>
</comment>
<dbReference type="InterPro" id="IPR028098">
    <property type="entry name" value="Glyco_trans_4-like_N"/>
</dbReference>
<evidence type="ECO:0000259" key="1">
    <source>
        <dbReference type="Pfam" id="PF13439"/>
    </source>
</evidence>
<dbReference type="Gene3D" id="3.40.50.2000">
    <property type="entry name" value="Glycogen Phosphorylase B"/>
    <property type="match status" value="2"/>
</dbReference>
<dbReference type="PANTHER" id="PTHR45947">
    <property type="entry name" value="SULFOQUINOVOSYL TRANSFERASE SQD2"/>
    <property type="match status" value="1"/>
</dbReference>
<organism evidence="2 3">
    <name type="scientific">Hyphomonas pacifica</name>
    <dbReference type="NCBI Taxonomy" id="1280941"/>
    <lineage>
        <taxon>Bacteria</taxon>
        <taxon>Pseudomonadati</taxon>
        <taxon>Pseudomonadota</taxon>
        <taxon>Alphaproteobacteria</taxon>
        <taxon>Hyphomonadales</taxon>
        <taxon>Hyphomonadaceae</taxon>
        <taxon>Hyphomonas</taxon>
    </lineage>
</organism>
<dbReference type="eggNOG" id="COG0438">
    <property type="taxonomic scope" value="Bacteria"/>
</dbReference>
<proteinExistence type="predicted"/>
<dbReference type="Proteomes" id="UP000249123">
    <property type="component" value="Unassembled WGS sequence"/>
</dbReference>
<keyword evidence="3" id="KW-1185">Reference proteome</keyword>
<protein>
    <recommendedName>
        <fullName evidence="1">Glycosyltransferase subfamily 4-like N-terminal domain-containing protein</fullName>
    </recommendedName>
</protein>
<gene>
    <name evidence="2" type="ORF">HY3_02050</name>
</gene>
<dbReference type="InterPro" id="IPR050194">
    <property type="entry name" value="Glycosyltransferase_grp1"/>
</dbReference>
<accession>A0A062TQB6</accession>